<evidence type="ECO:0000256" key="1">
    <source>
        <dbReference type="SAM" id="Phobius"/>
    </source>
</evidence>
<evidence type="ECO:0000313" key="2">
    <source>
        <dbReference type="EMBL" id="RDW76863.1"/>
    </source>
</evidence>
<feature type="transmembrane region" description="Helical" evidence="1">
    <location>
        <begin position="87"/>
        <end position="109"/>
    </location>
</feature>
<dbReference type="RefSeq" id="XP_026603175.1">
    <property type="nucleotide sequence ID" value="XM_026748871.1"/>
</dbReference>
<dbReference type="EMBL" id="PVWQ01000007">
    <property type="protein sequence ID" value="RDW76863.1"/>
    <property type="molecule type" value="Genomic_DNA"/>
</dbReference>
<gene>
    <name evidence="2" type="ORF">DSM5745_06855</name>
</gene>
<name>A0A3D8RS27_9EURO</name>
<proteinExistence type="predicted"/>
<keyword evidence="3" id="KW-1185">Reference proteome</keyword>
<keyword evidence="1" id="KW-1133">Transmembrane helix</keyword>
<feature type="transmembrane region" description="Helical" evidence="1">
    <location>
        <begin position="138"/>
        <end position="158"/>
    </location>
</feature>
<evidence type="ECO:0008006" key="4">
    <source>
        <dbReference type="Google" id="ProtNLM"/>
    </source>
</evidence>
<dbReference type="Proteomes" id="UP000256690">
    <property type="component" value="Unassembled WGS sequence"/>
</dbReference>
<organism evidence="2 3">
    <name type="scientific">Aspergillus mulundensis</name>
    <dbReference type="NCBI Taxonomy" id="1810919"/>
    <lineage>
        <taxon>Eukaryota</taxon>
        <taxon>Fungi</taxon>
        <taxon>Dikarya</taxon>
        <taxon>Ascomycota</taxon>
        <taxon>Pezizomycotina</taxon>
        <taxon>Eurotiomycetes</taxon>
        <taxon>Eurotiomycetidae</taxon>
        <taxon>Eurotiales</taxon>
        <taxon>Aspergillaceae</taxon>
        <taxon>Aspergillus</taxon>
        <taxon>Aspergillus subgen. Nidulantes</taxon>
    </lineage>
</organism>
<comment type="caution">
    <text evidence="2">The sequence shown here is derived from an EMBL/GenBank/DDBJ whole genome shotgun (WGS) entry which is preliminary data.</text>
</comment>
<feature type="transmembrane region" description="Helical" evidence="1">
    <location>
        <begin position="16"/>
        <end position="35"/>
    </location>
</feature>
<dbReference type="GeneID" id="38117225"/>
<keyword evidence="1" id="KW-0472">Membrane</keyword>
<keyword evidence="1" id="KW-0812">Transmembrane</keyword>
<protein>
    <recommendedName>
        <fullName evidence="4">MARVEL domain-containing protein</fullName>
    </recommendedName>
</protein>
<reference evidence="2 3" key="1">
    <citation type="journal article" date="2018" name="IMA Fungus">
        <title>IMA Genome-F 9: Draft genome sequence of Annulohypoxylon stygium, Aspergillus mulundensis, Berkeleyomyces basicola (syn. Thielaviopsis basicola), Ceratocystis smalleyi, two Cercospora beticola strains, Coleophoma cylindrospora, Fusarium fracticaudum, Phialophora cf. hyalina, and Morchella septimelata.</title>
        <authorList>
            <person name="Wingfield B.D."/>
            <person name="Bills G.F."/>
            <person name="Dong Y."/>
            <person name="Huang W."/>
            <person name="Nel W.J."/>
            <person name="Swalarsk-Parry B.S."/>
            <person name="Vaghefi N."/>
            <person name="Wilken P.M."/>
            <person name="An Z."/>
            <person name="de Beer Z.W."/>
            <person name="De Vos L."/>
            <person name="Chen L."/>
            <person name="Duong T.A."/>
            <person name="Gao Y."/>
            <person name="Hammerbacher A."/>
            <person name="Kikkert J.R."/>
            <person name="Li Y."/>
            <person name="Li H."/>
            <person name="Li K."/>
            <person name="Li Q."/>
            <person name="Liu X."/>
            <person name="Ma X."/>
            <person name="Naidoo K."/>
            <person name="Pethybridge S.J."/>
            <person name="Sun J."/>
            <person name="Steenkamp E.T."/>
            <person name="van der Nest M.A."/>
            <person name="van Wyk S."/>
            <person name="Wingfield M.J."/>
            <person name="Xiong C."/>
            <person name="Yue Q."/>
            <person name="Zhang X."/>
        </authorList>
    </citation>
    <scope>NUCLEOTIDE SEQUENCE [LARGE SCALE GENOMIC DNA]</scope>
    <source>
        <strain evidence="2 3">DSM 5745</strain>
    </source>
</reference>
<sequence>MESPASTQWRSHRLSICLRSVALVASLAGVIAFAYSQDLHDRGIVLTEDLGHHLISPATGTIEYSFIWTLIILSIELSTPLDLHPGLYVAFDFIAWAAVTVGLCLYLAIMQPYYTGDGYTCGRGYRCNGKRVANVEHFGTAMGFLAVLIHFGFFVWACRATDRLRKSRRVSKKAAFVSAAV</sequence>
<accession>A0A3D8RS27</accession>
<dbReference type="OrthoDB" id="4361504at2759"/>
<dbReference type="AlphaFoldDB" id="A0A3D8RS27"/>
<evidence type="ECO:0000313" key="3">
    <source>
        <dbReference type="Proteomes" id="UP000256690"/>
    </source>
</evidence>
<feature type="transmembrane region" description="Helical" evidence="1">
    <location>
        <begin position="55"/>
        <end position="75"/>
    </location>
</feature>